<dbReference type="AlphaFoldDB" id="X6PAP7"/>
<dbReference type="SUPFAM" id="SSF50965">
    <property type="entry name" value="Galactose oxidase, central domain"/>
    <property type="match status" value="1"/>
</dbReference>
<keyword evidence="1" id="KW-1133">Transmembrane helix</keyword>
<dbReference type="InterPro" id="IPR015915">
    <property type="entry name" value="Kelch-typ_b-propeller"/>
</dbReference>
<keyword evidence="1" id="KW-0812">Transmembrane</keyword>
<keyword evidence="3" id="KW-1185">Reference proteome</keyword>
<organism evidence="2 3">
    <name type="scientific">Reticulomyxa filosa</name>
    <dbReference type="NCBI Taxonomy" id="46433"/>
    <lineage>
        <taxon>Eukaryota</taxon>
        <taxon>Sar</taxon>
        <taxon>Rhizaria</taxon>
        <taxon>Retaria</taxon>
        <taxon>Foraminifera</taxon>
        <taxon>Monothalamids</taxon>
        <taxon>Reticulomyxidae</taxon>
        <taxon>Reticulomyxa</taxon>
    </lineage>
</organism>
<dbReference type="EMBL" id="ASPP01001916">
    <property type="protein sequence ID" value="ETO35139.1"/>
    <property type="molecule type" value="Genomic_DNA"/>
</dbReference>
<evidence type="ECO:0000313" key="2">
    <source>
        <dbReference type="EMBL" id="ETO35139.1"/>
    </source>
</evidence>
<keyword evidence="1" id="KW-0472">Membrane</keyword>
<feature type="transmembrane region" description="Helical" evidence="1">
    <location>
        <begin position="365"/>
        <end position="382"/>
    </location>
</feature>
<reference evidence="2 3" key="1">
    <citation type="journal article" date="2013" name="Curr. Biol.">
        <title>The Genome of the Foraminiferan Reticulomyxa filosa.</title>
        <authorList>
            <person name="Glockner G."/>
            <person name="Hulsmann N."/>
            <person name="Schleicher M."/>
            <person name="Noegel A.A."/>
            <person name="Eichinger L."/>
            <person name="Gallinger C."/>
            <person name="Pawlowski J."/>
            <person name="Sierra R."/>
            <person name="Euteneuer U."/>
            <person name="Pillet L."/>
            <person name="Moustafa A."/>
            <person name="Platzer M."/>
            <person name="Groth M."/>
            <person name="Szafranski K."/>
            <person name="Schliwa M."/>
        </authorList>
    </citation>
    <scope>NUCLEOTIDE SEQUENCE [LARGE SCALE GENOMIC DNA]</scope>
</reference>
<dbReference type="Proteomes" id="UP000023152">
    <property type="component" value="Unassembled WGS sequence"/>
</dbReference>
<name>X6PAP7_RETFI</name>
<dbReference type="InterPro" id="IPR011043">
    <property type="entry name" value="Gal_Oxase/kelch_b-propeller"/>
</dbReference>
<accession>X6PAP7</accession>
<proteinExistence type="predicted"/>
<comment type="caution">
    <text evidence="2">The sequence shown here is derived from an EMBL/GenBank/DDBJ whole genome shotgun (WGS) entry which is preliminary data.</text>
</comment>
<gene>
    <name evidence="2" type="ORF">RFI_01933</name>
</gene>
<evidence type="ECO:0000256" key="1">
    <source>
        <dbReference type="SAM" id="Phobius"/>
    </source>
</evidence>
<sequence>MTNRTTTQKSRKKQAEKTEQSQYLIASTSIQVLKDLPTPFVLSQCVLYKHEIIICGGYEERACYSYHTLKNEYKFICEYPSDVTLIGHCVVKLIDNNSKERNQITLLSFGGYYKHALVMKYVSIWSNDDNNDNKNEKSESNELNKLKKPNNCNEWVPFTDDHNNPIIIGRDNDEYMGVRAVIDGSNNHLLFITYSSKNISVFDLNRFQFIKHDTLPTSNYIHYHCFVSKSANRQKVTKTNEEKNESKKKLNNEMLLFCEKTGLSITYDEDSNTFQYYKLGICKNISSFSQYAYVFINDAILFFGGYGHKAVHGLHLNILCPCDCMVVLEILSEDNNYIHIIGGCNDKIISISANMKTKVDVWRDASHLVIFFLTFLNYIHFFL</sequence>
<protein>
    <submittedName>
        <fullName evidence="2">Uncharacterized protein</fullName>
    </submittedName>
</protein>
<dbReference type="Gene3D" id="2.120.10.80">
    <property type="entry name" value="Kelch-type beta propeller"/>
    <property type="match status" value="1"/>
</dbReference>
<evidence type="ECO:0000313" key="3">
    <source>
        <dbReference type="Proteomes" id="UP000023152"/>
    </source>
</evidence>